<evidence type="ECO:0008006" key="3">
    <source>
        <dbReference type="Google" id="ProtNLM"/>
    </source>
</evidence>
<dbReference type="PATRIC" id="fig|1141662.3.peg.2748"/>
<reference evidence="1 2" key="1">
    <citation type="journal article" date="2012" name="BMC Genomics">
        <title>Comparative genomics of bacteria in the genus Providencia isolated from wild Drosophila melanogaster.</title>
        <authorList>
            <person name="Galac M.R."/>
            <person name="Lazzaro B.P."/>
        </authorList>
    </citation>
    <scope>NUCLEOTIDE SEQUENCE [LARGE SCALE GENOMIC DNA]</scope>
    <source>
        <strain evidence="1 2">DSM 19968</strain>
    </source>
</reference>
<dbReference type="RefSeq" id="WP_008912698.1">
    <property type="nucleotide sequence ID" value="NZ_KB233223.1"/>
</dbReference>
<organism evidence="1 2">
    <name type="scientific">Providencia burhodogranariea DSM 19968</name>
    <dbReference type="NCBI Taxonomy" id="1141662"/>
    <lineage>
        <taxon>Bacteria</taxon>
        <taxon>Pseudomonadati</taxon>
        <taxon>Pseudomonadota</taxon>
        <taxon>Gammaproteobacteria</taxon>
        <taxon>Enterobacterales</taxon>
        <taxon>Morganellaceae</taxon>
        <taxon>Providencia</taxon>
    </lineage>
</organism>
<dbReference type="EMBL" id="AKKL01000037">
    <property type="protein sequence ID" value="EKT58151.1"/>
    <property type="molecule type" value="Genomic_DNA"/>
</dbReference>
<dbReference type="Gene3D" id="3.10.450.50">
    <property type="match status" value="1"/>
</dbReference>
<proteinExistence type="predicted"/>
<accession>K8WDZ4</accession>
<sequence>MNIAVQSVIDVHTLIENIFTGNNLENDLGDLLAHFDDNFAMVTINGDRIGLAQVTSLFTHNIGTRPSLKIKLHDLKLVLESSNYCWVQYQEQHQTQDDDTLRISTACIRIEEDRCFWVYLHETPVRVK</sequence>
<dbReference type="InterPro" id="IPR032710">
    <property type="entry name" value="NTF2-like_dom_sf"/>
</dbReference>
<protein>
    <recommendedName>
        <fullName evidence="3">SnoaL-like domain-containing protein</fullName>
    </recommendedName>
</protein>
<keyword evidence="2" id="KW-1185">Reference proteome</keyword>
<dbReference type="OrthoDB" id="8912060at2"/>
<dbReference type="HOGENOM" id="CLU_127523_1_0_6"/>
<dbReference type="eggNOG" id="COG4460">
    <property type="taxonomic scope" value="Bacteria"/>
</dbReference>
<evidence type="ECO:0000313" key="2">
    <source>
        <dbReference type="Proteomes" id="UP000009336"/>
    </source>
</evidence>
<dbReference type="STRING" id="1141662.OOA_13532"/>
<dbReference type="AlphaFoldDB" id="K8WDZ4"/>
<dbReference type="SUPFAM" id="SSF54427">
    <property type="entry name" value="NTF2-like"/>
    <property type="match status" value="1"/>
</dbReference>
<name>K8WDZ4_9GAMM</name>
<dbReference type="Proteomes" id="UP000009336">
    <property type="component" value="Unassembled WGS sequence"/>
</dbReference>
<evidence type="ECO:0000313" key="1">
    <source>
        <dbReference type="EMBL" id="EKT58151.1"/>
    </source>
</evidence>
<comment type="caution">
    <text evidence="1">The sequence shown here is derived from an EMBL/GenBank/DDBJ whole genome shotgun (WGS) entry which is preliminary data.</text>
</comment>
<gene>
    <name evidence="1" type="ORF">OOA_13532</name>
</gene>